<organism evidence="2 3">
    <name type="scientific">Duganella lactea</name>
    <dbReference type="NCBI Taxonomy" id="2692173"/>
    <lineage>
        <taxon>Bacteria</taxon>
        <taxon>Pseudomonadati</taxon>
        <taxon>Pseudomonadota</taxon>
        <taxon>Betaproteobacteria</taxon>
        <taxon>Burkholderiales</taxon>
        <taxon>Oxalobacteraceae</taxon>
        <taxon>Telluria group</taxon>
        <taxon>Duganella</taxon>
    </lineage>
</organism>
<dbReference type="Pfam" id="PF08668">
    <property type="entry name" value="HDOD"/>
    <property type="match status" value="1"/>
</dbReference>
<dbReference type="EMBL" id="WWCP01000028">
    <property type="protein sequence ID" value="MYM84174.1"/>
    <property type="molecule type" value="Genomic_DNA"/>
</dbReference>
<accession>A0A6L8MN43</accession>
<dbReference type="InterPro" id="IPR013976">
    <property type="entry name" value="HDOD"/>
</dbReference>
<dbReference type="Gene3D" id="1.10.3210.10">
    <property type="entry name" value="Hypothetical protein af1432"/>
    <property type="match status" value="1"/>
</dbReference>
<evidence type="ECO:0000313" key="3">
    <source>
        <dbReference type="Proteomes" id="UP000474565"/>
    </source>
</evidence>
<dbReference type="Proteomes" id="UP000474565">
    <property type="component" value="Unassembled WGS sequence"/>
</dbReference>
<comment type="caution">
    <text evidence="2">The sequence shown here is derived from an EMBL/GenBank/DDBJ whole genome shotgun (WGS) entry which is preliminary data.</text>
</comment>
<proteinExistence type="predicted"/>
<dbReference type="InterPro" id="IPR052340">
    <property type="entry name" value="RNase_Y/CdgJ"/>
</dbReference>
<reference evidence="2 3" key="1">
    <citation type="submission" date="2019-12" db="EMBL/GenBank/DDBJ databases">
        <title>Novel species isolated from a subtropical stream in China.</title>
        <authorList>
            <person name="Lu H."/>
        </authorList>
    </citation>
    <scope>NUCLEOTIDE SEQUENCE [LARGE SCALE GENOMIC DNA]</scope>
    <source>
        <strain evidence="2 3">FT50W</strain>
    </source>
</reference>
<feature type="domain" description="HDOD" evidence="1">
    <location>
        <begin position="224"/>
        <end position="409"/>
    </location>
</feature>
<dbReference type="RefSeq" id="WP_161020763.1">
    <property type="nucleotide sequence ID" value="NZ_WWCP01000028.1"/>
</dbReference>
<protein>
    <submittedName>
        <fullName evidence="2">HDOD domain-containing protein</fullName>
    </submittedName>
</protein>
<dbReference type="PANTHER" id="PTHR33525">
    <property type="match status" value="1"/>
</dbReference>
<dbReference type="PROSITE" id="PS51833">
    <property type="entry name" value="HDOD"/>
    <property type="match status" value="1"/>
</dbReference>
<dbReference type="PANTHER" id="PTHR33525:SF4">
    <property type="entry name" value="CYCLIC DI-GMP PHOSPHODIESTERASE CDGJ"/>
    <property type="match status" value="1"/>
</dbReference>
<dbReference type="AlphaFoldDB" id="A0A6L8MN43"/>
<evidence type="ECO:0000313" key="2">
    <source>
        <dbReference type="EMBL" id="MYM84174.1"/>
    </source>
</evidence>
<gene>
    <name evidence="2" type="ORF">GTP44_19740</name>
</gene>
<evidence type="ECO:0000259" key="1">
    <source>
        <dbReference type="PROSITE" id="PS51833"/>
    </source>
</evidence>
<name>A0A6L8MN43_9BURK</name>
<dbReference type="SUPFAM" id="SSF109604">
    <property type="entry name" value="HD-domain/PDEase-like"/>
    <property type="match status" value="1"/>
</dbReference>
<sequence length="433" mass="46475">MTSARPNGEINVGFLSFLKSKPEAGAAPAEQAADAAPSADATAVLLTRTEIVDKRQRLAGYRFGADAPAPVLIEALVVAQVPEFAQQRMALVPLSAEAVAAGLHLPLAAPHTVFLLDRDAAEAAAVLRAAGSQVALRGVSLNQNDADVAALSAAQLVLLSLDQHPLSEFQALCRHLHLHYPHLKLLVDGVATWDEQRMLLSWGASYFMGPFLTTADQADPDAKIDQSRMTSIELLNLLRTDAELPAMIEVAKRDPGMTFQVLQWANAPANGQTTKVTSLQQAFMVLGRNQLYRGLTVSMFRLGGGANRERDASLLEIALTRARFLETCSQLPAASRDELFLVGLLSLFDVLLGVPMDKLVGKMHLSDDIRAVLLGEAGVYRPYLTMVLLLQRDKIAPALDIAGELGIDIDSLPAVGQAAFAWAQASLKYTSAD</sequence>